<dbReference type="Proteomes" id="UP000678393">
    <property type="component" value="Unassembled WGS sequence"/>
</dbReference>
<dbReference type="EMBL" id="CAJHNH020000142">
    <property type="protein sequence ID" value="CAG5115627.1"/>
    <property type="molecule type" value="Genomic_DNA"/>
</dbReference>
<gene>
    <name evidence="1" type="ORF">CUNI_LOCUS1185</name>
</gene>
<reference evidence="1" key="1">
    <citation type="submission" date="2021-04" db="EMBL/GenBank/DDBJ databases">
        <authorList>
            <consortium name="Molecular Ecology Group"/>
        </authorList>
    </citation>
    <scope>NUCLEOTIDE SEQUENCE</scope>
</reference>
<evidence type="ECO:0000313" key="1">
    <source>
        <dbReference type="EMBL" id="CAG5115627.1"/>
    </source>
</evidence>
<keyword evidence="2" id="KW-1185">Reference proteome</keyword>
<evidence type="ECO:0000313" key="2">
    <source>
        <dbReference type="Proteomes" id="UP000678393"/>
    </source>
</evidence>
<accession>A0A8S3YEU1</accession>
<organism evidence="1 2">
    <name type="scientific">Candidula unifasciata</name>
    <dbReference type="NCBI Taxonomy" id="100452"/>
    <lineage>
        <taxon>Eukaryota</taxon>
        <taxon>Metazoa</taxon>
        <taxon>Spiralia</taxon>
        <taxon>Lophotrochozoa</taxon>
        <taxon>Mollusca</taxon>
        <taxon>Gastropoda</taxon>
        <taxon>Heterobranchia</taxon>
        <taxon>Euthyneura</taxon>
        <taxon>Panpulmonata</taxon>
        <taxon>Eupulmonata</taxon>
        <taxon>Stylommatophora</taxon>
        <taxon>Helicina</taxon>
        <taxon>Helicoidea</taxon>
        <taxon>Geomitridae</taxon>
        <taxon>Candidula</taxon>
    </lineage>
</organism>
<protein>
    <submittedName>
        <fullName evidence="1">Uncharacterized protein</fullName>
    </submittedName>
</protein>
<dbReference type="AlphaFoldDB" id="A0A8S3YEU1"/>
<comment type="caution">
    <text evidence="1">The sequence shown here is derived from an EMBL/GenBank/DDBJ whole genome shotgun (WGS) entry which is preliminary data.</text>
</comment>
<sequence>QKDLDIKNILTVHKTSAKLLATRNIRDTEVERLGWIVLTTKYEHTPRSQTDFKSRR</sequence>
<proteinExistence type="predicted"/>
<feature type="non-terminal residue" evidence="1">
    <location>
        <position position="56"/>
    </location>
</feature>
<name>A0A8S3YEU1_9EUPU</name>
<feature type="non-terminal residue" evidence="1">
    <location>
        <position position="1"/>
    </location>
</feature>